<dbReference type="AlphaFoldDB" id="A0A5C1AKJ2"/>
<dbReference type="GO" id="GO:0005524">
    <property type="term" value="F:ATP binding"/>
    <property type="evidence" value="ECO:0007669"/>
    <property type="project" value="UniProtKB-UniRule"/>
</dbReference>
<gene>
    <name evidence="10" type="ORF">PX52LOC_06981</name>
</gene>
<reference evidence="11" key="1">
    <citation type="submission" date="2019-08" db="EMBL/GenBank/DDBJ databases">
        <title>Limnoglobus roseus gen. nov., sp. nov., a novel freshwater planctomycete with a giant genome from the family Gemmataceae.</title>
        <authorList>
            <person name="Kulichevskaya I.S."/>
            <person name="Naumoff D.G."/>
            <person name="Miroshnikov K."/>
            <person name="Ivanova A."/>
            <person name="Philippov D.A."/>
            <person name="Hakobyan A."/>
            <person name="Rijpstra I.C."/>
            <person name="Sinninghe Damste J.S."/>
            <person name="Liesack W."/>
            <person name="Dedysh S.N."/>
        </authorList>
    </citation>
    <scope>NUCLEOTIDE SEQUENCE [LARGE SCALE GENOMIC DNA]</scope>
    <source>
        <strain evidence="11">PX52</strain>
    </source>
</reference>
<feature type="binding site" evidence="7">
    <location>
        <position position="59"/>
    </location>
    <ligand>
        <name>ATP</name>
        <dbReference type="ChEBI" id="CHEBI:30616"/>
    </ligand>
</feature>
<dbReference type="Proteomes" id="UP000324974">
    <property type="component" value="Chromosome"/>
</dbReference>
<dbReference type="FunFam" id="1.10.510.10:FF:000021">
    <property type="entry name" value="Serine/threonine protein kinase"/>
    <property type="match status" value="1"/>
</dbReference>
<keyword evidence="8" id="KW-0472">Membrane</keyword>
<dbReference type="InterPro" id="IPR000719">
    <property type="entry name" value="Prot_kinase_dom"/>
</dbReference>
<dbReference type="RefSeq" id="WP_149114240.1">
    <property type="nucleotide sequence ID" value="NZ_CP042425.1"/>
</dbReference>
<evidence type="ECO:0000256" key="5">
    <source>
        <dbReference type="ARBA" id="ARBA00022777"/>
    </source>
</evidence>
<dbReference type="PROSITE" id="PS50011">
    <property type="entry name" value="PROTEIN_KINASE_DOM"/>
    <property type="match status" value="1"/>
</dbReference>
<evidence type="ECO:0000259" key="9">
    <source>
        <dbReference type="PROSITE" id="PS50011"/>
    </source>
</evidence>
<dbReference type="EMBL" id="CP042425">
    <property type="protein sequence ID" value="QEL19899.1"/>
    <property type="molecule type" value="Genomic_DNA"/>
</dbReference>
<keyword evidence="2 10" id="KW-0723">Serine/threonine-protein kinase</keyword>
<evidence type="ECO:0000256" key="8">
    <source>
        <dbReference type="SAM" id="Phobius"/>
    </source>
</evidence>
<dbReference type="SMART" id="SM00220">
    <property type="entry name" value="S_TKc"/>
    <property type="match status" value="1"/>
</dbReference>
<evidence type="ECO:0000256" key="6">
    <source>
        <dbReference type="ARBA" id="ARBA00022840"/>
    </source>
</evidence>
<dbReference type="PROSITE" id="PS00107">
    <property type="entry name" value="PROTEIN_KINASE_ATP"/>
    <property type="match status" value="1"/>
</dbReference>
<proteinExistence type="predicted"/>
<evidence type="ECO:0000256" key="7">
    <source>
        <dbReference type="PROSITE-ProRule" id="PRU10141"/>
    </source>
</evidence>
<dbReference type="PANTHER" id="PTHR43289">
    <property type="entry name" value="MITOGEN-ACTIVATED PROTEIN KINASE KINASE KINASE 20-RELATED"/>
    <property type="match status" value="1"/>
</dbReference>
<dbReference type="PANTHER" id="PTHR43289:SF6">
    <property type="entry name" value="SERINE_THREONINE-PROTEIN KINASE NEKL-3"/>
    <property type="match status" value="1"/>
</dbReference>
<dbReference type="PROSITE" id="PS00108">
    <property type="entry name" value="PROTEIN_KINASE_ST"/>
    <property type="match status" value="1"/>
</dbReference>
<evidence type="ECO:0000256" key="3">
    <source>
        <dbReference type="ARBA" id="ARBA00022679"/>
    </source>
</evidence>
<dbReference type="OrthoDB" id="6111975at2"/>
<feature type="transmembrane region" description="Helical" evidence="8">
    <location>
        <begin position="313"/>
        <end position="336"/>
    </location>
</feature>
<dbReference type="Gene3D" id="3.30.200.20">
    <property type="entry name" value="Phosphorylase Kinase, domain 1"/>
    <property type="match status" value="1"/>
</dbReference>
<keyword evidence="3" id="KW-0808">Transferase</keyword>
<dbReference type="InterPro" id="IPR011009">
    <property type="entry name" value="Kinase-like_dom_sf"/>
</dbReference>
<dbReference type="Pfam" id="PF00069">
    <property type="entry name" value="Pkinase"/>
    <property type="match status" value="1"/>
</dbReference>
<dbReference type="GO" id="GO:0004674">
    <property type="term" value="F:protein serine/threonine kinase activity"/>
    <property type="evidence" value="ECO:0007669"/>
    <property type="project" value="UniProtKB-KW"/>
</dbReference>
<evidence type="ECO:0000256" key="2">
    <source>
        <dbReference type="ARBA" id="ARBA00022527"/>
    </source>
</evidence>
<organism evidence="10 11">
    <name type="scientific">Limnoglobus roseus</name>
    <dbReference type="NCBI Taxonomy" id="2598579"/>
    <lineage>
        <taxon>Bacteria</taxon>
        <taxon>Pseudomonadati</taxon>
        <taxon>Planctomycetota</taxon>
        <taxon>Planctomycetia</taxon>
        <taxon>Gemmatales</taxon>
        <taxon>Gemmataceae</taxon>
        <taxon>Limnoglobus</taxon>
    </lineage>
</organism>
<name>A0A5C1AKJ2_9BACT</name>
<dbReference type="InterPro" id="IPR008271">
    <property type="entry name" value="Ser/Thr_kinase_AS"/>
</dbReference>
<dbReference type="CDD" id="cd14014">
    <property type="entry name" value="STKc_PknB_like"/>
    <property type="match status" value="1"/>
</dbReference>
<keyword evidence="8" id="KW-1133">Transmembrane helix</keyword>
<feature type="domain" description="Protein kinase" evidence="9">
    <location>
        <begin position="30"/>
        <end position="293"/>
    </location>
</feature>
<evidence type="ECO:0000256" key="1">
    <source>
        <dbReference type="ARBA" id="ARBA00012513"/>
    </source>
</evidence>
<protein>
    <recommendedName>
        <fullName evidence="1">non-specific serine/threonine protein kinase</fullName>
        <ecNumber evidence="1">2.7.11.1</ecNumber>
    </recommendedName>
</protein>
<keyword evidence="5 10" id="KW-0418">Kinase</keyword>
<evidence type="ECO:0000313" key="10">
    <source>
        <dbReference type="EMBL" id="QEL19899.1"/>
    </source>
</evidence>
<dbReference type="SUPFAM" id="SSF56112">
    <property type="entry name" value="Protein kinase-like (PK-like)"/>
    <property type="match status" value="1"/>
</dbReference>
<keyword evidence="6 7" id="KW-0067">ATP-binding</keyword>
<keyword evidence="11" id="KW-1185">Reference proteome</keyword>
<accession>A0A5C1AKJ2</accession>
<dbReference type="EC" id="2.7.11.1" evidence="1"/>
<sequence>MTEQTAADSTRVQVGRPTVVPPGLPTVPGYEVLRELGRGGMGVVYEARQAKLDRVVALKLTLGDDPLNKARFLAEGQVIAAVKHPHVVEVYDFGESNAGPYIAMEYLPGGTLADRIKAGPAFTPREAAGLVARVAGGVGAAHDAGVVHRDLKPGNVLLAADGTPKVTDFGLAKRAASDLTQTRDAAGTPAYMAPEQAKAMKFVGPPADVWSLGVMLYELLTGRRPFAAETELALLLTIQHDAPPTLRAVAKGIPATLDTVCLKCLEKEPGRRYAAAGELADDLRRWAAGQPVLAPRSTPLALLVLWATRNRTLAGVTAALAVVLVAGVVGVLWFAIEARDAAARAGDALRERDAAILRQKQTAVRFVRFVKDHPQLSGMRTSEVAAIFVQEFPDVTAEDVAAAFGPGSGTLAMAKTTTPADAPAAASSLPGLFGD</sequence>
<dbReference type="Gene3D" id="1.10.510.10">
    <property type="entry name" value="Transferase(Phosphotransferase) domain 1"/>
    <property type="match status" value="1"/>
</dbReference>
<evidence type="ECO:0000313" key="11">
    <source>
        <dbReference type="Proteomes" id="UP000324974"/>
    </source>
</evidence>
<keyword evidence="8" id="KW-0812">Transmembrane</keyword>
<evidence type="ECO:0000256" key="4">
    <source>
        <dbReference type="ARBA" id="ARBA00022741"/>
    </source>
</evidence>
<keyword evidence="4 7" id="KW-0547">Nucleotide-binding</keyword>
<dbReference type="KEGG" id="lrs:PX52LOC_06981"/>
<dbReference type="InterPro" id="IPR017441">
    <property type="entry name" value="Protein_kinase_ATP_BS"/>
</dbReference>